<dbReference type="OrthoDB" id="10580912at2759"/>
<feature type="compositionally biased region" description="Polar residues" evidence="1">
    <location>
        <begin position="90"/>
        <end position="99"/>
    </location>
</feature>
<dbReference type="OMA" id="NEYEWAN"/>
<keyword evidence="3" id="KW-1185">Reference proteome</keyword>
<evidence type="ECO:0000313" key="3">
    <source>
        <dbReference type="Proteomes" id="UP000318571"/>
    </source>
</evidence>
<evidence type="ECO:0000256" key="1">
    <source>
        <dbReference type="SAM" id="MobiDB-lite"/>
    </source>
</evidence>
<proteinExistence type="predicted"/>
<feature type="compositionally biased region" description="Polar residues" evidence="1">
    <location>
        <begin position="106"/>
        <end position="123"/>
    </location>
</feature>
<accession>A0A553NBF3</accession>
<gene>
    <name evidence="2" type="ORF">TCAL_00874</name>
</gene>
<reference evidence="2 3" key="1">
    <citation type="journal article" date="2018" name="Nat. Ecol. Evol.">
        <title>Genomic signatures of mitonuclear coevolution across populations of Tigriopus californicus.</title>
        <authorList>
            <person name="Barreto F.S."/>
            <person name="Watson E.T."/>
            <person name="Lima T.G."/>
            <person name="Willett C.S."/>
            <person name="Edmands S."/>
            <person name="Li W."/>
            <person name="Burton R.S."/>
        </authorList>
    </citation>
    <scope>NUCLEOTIDE SEQUENCE [LARGE SCALE GENOMIC DNA]</scope>
    <source>
        <strain evidence="2 3">San Diego</strain>
    </source>
</reference>
<sequence>MAENPDLSATLTAIQQVLAQHTKLLGEVVSITGHRNQEVAQPSEPPRDALEKACQALAKGQTSLQSKLDTVVRQLDSVSDAQKAMQRTLQQVVKAQSTGARGPSPLESNGQSSTPLSGPSHATVSGVANSWAHNLFLLGDEVWMSLHSAPEVQAEIRDLGPSQNLRINCRKGESLVRLYDRQRRKILFALPPRTSHVALSIGSADLLSGDLLTLQEASLEEVRRRNEPKLRDLARHALELATGLVGQRKSVSILLPPQGSHRIEIFKHWEDILLREVDNLKEPRLTILNLPVVMRATLTDFPSHADFIQAWFRNPQANLLSDFGARRLFDLLKRTCSPGSVPTVMANNRRKSETSVECLRCLRHHIGGEGACQSKERVCRRCGEMGHFADVHDVTDETLQERITEVIAINLFPVTRVGSKRGGDGLTNLSAGKRLKPDEDVRPWQACSRILDDWYQ</sequence>
<dbReference type="EMBL" id="VCGU01000458">
    <property type="protein sequence ID" value="TRY62709.1"/>
    <property type="molecule type" value="Genomic_DNA"/>
</dbReference>
<dbReference type="AlphaFoldDB" id="A0A553NBF3"/>
<name>A0A553NBF3_TIGCA</name>
<comment type="caution">
    <text evidence="2">The sequence shown here is derived from an EMBL/GenBank/DDBJ whole genome shotgun (WGS) entry which is preliminary data.</text>
</comment>
<organism evidence="2 3">
    <name type="scientific">Tigriopus californicus</name>
    <name type="common">Marine copepod</name>
    <dbReference type="NCBI Taxonomy" id="6832"/>
    <lineage>
        <taxon>Eukaryota</taxon>
        <taxon>Metazoa</taxon>
        <taxon>Ecdysozoa</taxon>
        <taxon>Arthropoda</taxon>
        <taxon>Crustacea</taxon>
        <taxon>Multicrustacea</taxon>
        <taxon>Hexanauplia</taxon>
        <taxon>Copepoda</taxon>
        <taxon>Harpacticoida</taxon>
        <taxon>Harpacticidae</taxon>
        <taxon>Tigriopus</taxon>
    </lineage>
</organism>
<protein>
    <submittedName>
        <fullName evidence="2">Uncharacterized protein</fullName>
    </submittedName>
</protein>
<dbReference type="Proteomes" id="UP000318571">
    <property type="component" value="Chromosome 10"/>
</dbReference>
<evidence type="ECO:0000313" key="2">
    <source>
        <dbReference type="EMBL" id="TRY62709.1"/>
    </source>
</evidence>
<feature type="region of interest" description="Disordered" evidence="1">
    <location>
        <begin position="90"/>
        <end position="123"/>
    </location>
</feature>